<dbReference type="EMBL" id="CACVBM020000821">
    <property type="protein sequence ID" value="CAA7023791.1"/>
    <property type="molecule type" value="Genomic_DNA"/>
</dbReference>
<accession>A0A6D2I6R2</accession>
<gene>
    <name evidence="2" type="ORF">MERR_LOCUS11026</name>
</gene>
<comment type="caution">
    <text evidence="2">The sequence shown here is derived from an EMBL/GenBank/DDBJ whole genome shotgun (WGS) entry which is preliminary data.</text>
</comment>
<reference evidence="2" key="1">
    <citation type="submission" date="2020-01" db="EMBL/GenBank/DDBJ databases">
        <authorList>
            <person name="Mishra B."/>
        </authorList>
    </citation>
    <scope>NUCLEOTIDE SEQUENCE [LARGE SCALE GENOMIC DNA]</scope>
</reference>
<keyword evidence="3" id="KW-1185">Reference proteome</keyword>
<dbReference type="AlphaFoldDB" id="A0A6D2I6R2"/>
<organism evidence="2 3">
    <name type="scientific">Microthlaspi erraticum</name>
    <dbReference type="NCBI Taxonomy" id="1685480"/>
    <lineage>
        <taxon>Eukaryota</taxon>
        <taxon>Viridiplantae</taxon>
        <taxon>Streptophyta</taxon>
        <taxon>Embryophyta</taxon>
        <taxon>Tracheophyta</taxon>
        <taxon>Spermatophyta</taxon>
        <taxon>Magnoliopsida</taxon>
        <taxon>eudicotyledons</taxon>
        <taxon>Gunneridae</taxon>
        <taxon>Pentapetalae</taxon>
        <taxon>rosids</taxon>
        <taxon>malvids</taxon>
        <taxon>Brassicales</taxon>
        <taxon>Brassicaceae</taxon>
        <taxon>Coluteocarpeae</taxon>
        <taxon>Microthlaspi</taxon>
    </lineage>
</organism>
<evidence type="ECO:0000313" key="2">
    <source>
        <dbReference type="EMBL" id="CAA7023791.1"/>
    </source>
</evidence>
<evidence type="ECO:0000256" key="1">
    <source>
        <dbReference type="SAM" id="MobiDB-lite"/>
    </source>
</evidence>
<feature type="region of interest" description="Disordered" evidence="1">
    <location>
        <begin position="1"/>
        <end position="51"/>
    </location>
</feature>
<protein>
    <submittedName>
        <fullName evidence="2">Uncharacterized protein</fullName>
    </submittedName>
</protein>
<proteinExistence type="predicted"/>
<feature type="compositionally biased region" description="Polar residues" evidence="1">
    <location>
        <begin position="1"/>
        <end position="18"/>
    </location>
</feature>
<sequence length="78" mass="8178">MGQGQDANAPQTPSSDQSGLLEHFGAYGTRGAKQDLAHGRSSTGYAKEEGVSHLEDQLDHLLGRLVQETAVGSTQGQV</sequence>
<dbReference type="Proteomes" id="UP000467841">
    <property type="component" value="Unassembled WGS sequence"/>
</dbReference>
<evidence type="ECO:0000313" key="3">
    <source>
        <dbReference type="Proteomes" id="UP000467841"/>
    </source>
</evidence>
<name>A0A6D2I6R2_9BRAS</name>